<sequence length="294" mass="31921">MSTSPYSSAAAMVSSAMGSAAAAATSSRAPAHTTISPQTAQPGFSTPPAVTAAISSATGSPVMTPTSSTLFTNFPPPPNFSMPAPIHQFQSFPSQHTWPTPAPIQPQDHNPPPPTVLQPAVTSFFGPTFSGSLGVLRPPDQPGFGSPMSALAQSVSHITTVSQIITIKPKAVEDYLTWRTQFESFLVSQDLLGIMDGSIQVPPMYTVDFLNRQVPNTEYYYWLRVDQTIRCWLFATLTRDVLVDVHDLKHSAAIWARLQTHFMSASLPRCMELKQLLSNIKKKEPIHGILFKGN</sequence>
<gene>
    <name evidence="2" type="ORF">CEURO_LOCUS5032</name>
</gene>
<evidence type="ECO:0000313" key="2">
    <source>
        <dbReference type="EMBL" id="CAH9074146.1"/>
    </source>
</evidence>
<dbReference type="OrthoDB" id="913062at2759"/>
<evidence type="ECO:0000256" key="1">
    <source>
        <dbReference type="SAM" id="MobiDB-lite"/>
    </source>
</evidence>
<dbReference type="EMBL" id="CAMAPE010000009">
    <property type="protein sequence ID" value="CAH9074146.1"/>
    <property type="molecule type" value="Genomic_DNA"/>
</dbReference>
<accession>A0A9P0YRP8</accession>
<organism evidence="2 3">
    <name type="scientific">Cuscuta europaea</name>
    <name type="common">European dodder</name>
    <dbReference type="NCBI Taxonomy" id="41803"/>
    <lineage>
        <taxon>Eukaryota</taxon>
        <taxon>Viridiplantae</taxon>
        <taxon>Streptophyta</taxon>
        <taxon>Embryophyta</taxon>
        <taxon>Tracheophyta</taxon>
        <taxon>Spermatophyta</taxon>
        <taxon>Magnoliopsida</taxon>
        <taxon>eudicotyledons</taxon>
        <taxon>Gunneridae</taxon>
        <taxon>Pentapetalae</taxon>
        <taxon>asterids</taxon>
        <taxon>lamiids</taxon>
        <taxon>Solanales</taxon>
        <taxon>Convolvulaceae</taxon>
        <taxon>Cuscuteae</taxon>
        <taxon>Cuscuta</taxon>
        <taxon>Cuscuta subgen. Cuscuta</taxon>
    </lineage>
</organism>
<reference evidence="2" key="1">
    <citation type="submission" date="2022-07" db="EMBL/GenBank/DDBJ databases">
        <authorList>
            <person name="Macas J."/>
            <person name="Novak P."/>
            <person name="Neumann P."/>
        </authorList>
    </citation>
    <scope>NUCLEOTIDE SEQUENCE</scope>
</reference>
<evidence type="ECO:0000313" key="3">
    <source>
        <dbReference type="Proteomes" id="UP001152484"/>
    </source>
</evidence>
<dbReference type="Proteomes" id="UP001152484">
    <property type="component" value="Unassembled WGS sequence"/>
</dbReference>
<protein>
    <submittedName>
        <fullName evidence="2">Uncharacterized protein</fullName>
    </submittedName>
</protein>
<feature type="compositionally biased region" description="Polar residues" evidence="1">
    <location>
        <begin position="33"/>
        <end position="44"/>
    </location>
</feature>
<feature type="compositionally biased region" description="Pro residues" evidence="1">
    <location>
        <begin position="100"/>
        <end position="113"/>
    </location>
</feature>
<keyword evidence="3" id="KW-1185">Reference proteome</keyword>
<proteinExistence type="predicted"/>
<dbReference type="AlphaFoldDB" id="A0A9P0YRP8"/>
<comment type="caution">
    <text evidence="2">The sequence shown here is derived from an EMBL/GenBank/DDBJ whole genome shotgun (WGS) entry which is preliminary data.</text>
</comment>
<dbReference type="PANTHER" id="PTHR47481:SF31">
    <property type="entry name" value="OS01G0873500 PROTEIN"/>
    <property type="match status" value="1"/>
</dbReference>
<dbReference type="PANTHER" id="PTHR47481">
    <property type="match status" value="1"/>
</dbReference>
<feature type="region of interest" description="Disordered" evidence="1">
    <location>
        <begin position="93"/>
        <end position="113"/>
    </location>
</feature>
<name>A0A9P0YRP8_CUSEU</name>
<feature type="region of interest" description="Disordered" evidence="1">
    <location>
        <begin position="28"/>
        <end position="51"/>
    </location>
</feature>